<reference evidence="1" key="1">
    <citation type="submission" date="2020-02" db="EMBL/GenBank/DDBJ databases">
        <authorList>
            <person name="Meier V. D."/>
        </authorList>
    </citation>
    <scope>NUCLEOTIDE SEQUENCE</scope>
    <source>
        <strain evidence="1">AVDCRST_MAG95</strain>
    </source>
</reference>
<dbReference type="SUPFAM" id="SSF53448">
    <property type="entry name" value="Nucleotide-diphospho-sugar transferases"/>
    <property type="match status" value="1"/>
</dbReference>
<evidence type="ECO:0000313" key="1">
    <source>
        <dbReference type="EMBL" id="CAA9255925.1"/>
    </source>
</evidence>
<dbReference type="PANTHER" id="PTHR36529:SF1">
    <property type="entry name" value="GLYCOSYLTRANSFERASE"/>
    <property type="match status" value="1"/>
</dbReference>
<protein>
    <submittedName>
        <fullName evidence="1">Glycosyltransferase</fullName>
    </submittedName>
</protein>
<dbReference type="Pfam" id="PF09837">
    <property type="entry name" value="DUF2064"/>
    <property type="match status" value="1"/>
</dbReference>
<dbReference type="EMBL" id="CADCTJ010000657">
    <property type="protein sequence ID" value="CAA9255925.1"/>
    <property type="molecule type" value="Genomic_DNA"/>
</dbReference>
<dbReference type="InterPro" id="IPR029044">
    <property type="entry name" value="Nucleotide-diphossugar_trans"/>
</dbReference>
<dbReference type="InterPro" id="IPR018641">
    <property type="entry name" value="Trfase_1_rSAM/seldom-assoc"/>
</dbReference>
<gene>
    <name evidence="1" type="ORF">AVDCRST_MAG95-2096</name>
</gene>
<name>A0A6J4IPL2_9BACT</name>
<dbReference type="AlphaFoldDB" id="A0A6J4IPL2"/>
<organism evidence="1">
    <name type="scientific">uncultured Adhaeribacter sp</name>
    <dbReference type="NCBI Taxonomy" id="448109"/>
    <lineage>
        <taxon>Bacteria</taxon>
        <taxon>Pseudomonadati</taxon>
        <taxon>Bacteroidota</taxon>
        <taxon>Cytophagia</taxon>
        <taxon>Cytophagales</taxon>
        <taxon>Hymenobacteraceae</taxon>
        <taxon>Adhaeribacter</taxon>
        <taxon>environmental samples</taxon>
    </lineage>
</organism>
<proteinExistence type="predicted"/>
<keyword evidence="1" id="KW-0808">Transferase</keyword>
<dbReference type="PANTHER" id="PTHR36529">
    <property type="entry name" value="SLL1095 PROTEIN"/>
    <property type="match status" value="1"/>
</dbReference>
<dbReference type="NCBIfam" id="TIGR04282">
    <property type="entry name" value="glyco_like_cofC"/>
    <property type="match status" value="1"/>
</dbReference>
<accession>A0A6J4IPL2</accession>
<sequence length="201" mass="22420">MTKQLLIIFVKNAVAGKVKTRLAATIGPEKALEVYRVLLQRTHDITLILPISKAVYYSDFIEEDIWNPLFYEKYVQNGSDLGARMQHAFAAGFAAGFEQICIIGSDCYELTAPIISQAFEKLDNNDVVIGPAEDGGYYLLGMKKQNNAFFNGKTWSTSTVLQDTLNNVKDAGQTVALLPELTDVDEEKDLITIRENDFLKT</sequence>
<dbReference type="GO" id="GO:0016740">
    <property type="term" value="F:transferase activity"/>
    <property type="evidence" value="ECO:0007669"/>
    <property type="project" value="UniProtKB-KW"/>
</dbReference>
<dbReference type="Gene3D" id="3.90.550.10">
    <property type="entry name" value="Spore Coat Polysaccharide Biosynthesis Protein SpsA, Chain A"/>
    <property type="match status" value="1"/>
</dbReference>